<evidence type="ECO:0000256" key="7">
    <source>
        <dbReference type="ARBA" id="ARBA00023008"/>
    </source>
</evidence>
<comment type="subcellular location">
    <subcellularLocation>
        <location evidence="1">Cell membrane</location>
        <topology evidence="1">Multi-pass membrane protein</topology>
    </subcellularLocation>
</comment>
<evidence type="ECO:0000256" key="3">
    <source>
        <dbReference type="ARBA" id="ARBA00022692"/>
    </source>
</evidence>
<evidence type="ECO:0000259" key="13">
    <source>
        <dbReference type="Pfam" id="PF05425"/>
    </source>
</evidence>
<feature type="chain" id="PRO_5039524466" description="Copper resistance protein CopC" evidence="11">
    <location>
        <begin position="23"/>
        <end position="458"/>
    </location>
</feature>
<dbReference type="InterPro" id="IPR008457">
    <property type="entry name" value="Cu-R_CopD_dom"/>
</dbReference>
<dbReference type="PANTHER" id="PTHR34820">
    <property type="entry name" value="INNER MEMBRANE PROTEIN YEBZ"/>
    <property type="match status" value="1"/>
</dbReference>
<comment type="caution">
    <text evidence="14">The sequence shown here is derived from an EMBL/GenBank/DDBJ whole genome shotgun (WGS) entry which is preliminary data.</text>
</comment>
<dbReference type="Pfam" id="PF04234">
    <property type="entry name" value="CopC"/>
    <property type="match status" value="1"/>
</dbReference>
<keyword evidence="5 11" id="KW-0732">Signal</keyword>
<feature type="transmembrane region" description="Helical" evidence="10">
    <location>
        <begin position="233"/>
        <end position="253"/>
    </location>
</feature>
<dbReference type="InterPro" id="IPR014755">
    <property type="entry name" value="Cu-Rt/internalin_Ig-like"/>
</dbReference>
<dbReference type="AlphaFoldDB" id="A0A5N8VTP8"/>
<feature type="transmembrane region" description="Helical" evidence="10">
    <location>
        <begin position="368"/>
        <end position="389"/>
    </location>
</feature>
<dbReference type="OrthoDB" id="5242236at2"/>
<dbReference type="Gene3D" id="2.60.40.1220">
    <property type="match status" value="1"/>
</dbReference>
<name>A0A5N8VTP8_9ACTN</name>
<keyword evidence="7" id="KW-0186">Copper</keyword>
<feature type="transmembrane region" description="Helical" evidence="10">
    <location>
        <begin position="438"/>
        <end position="456"/>
    </location>
</feature>
<evidence type="ECO:0000256" key="2">
    <source>
        <dbReference type="ARBA" id="ARBA00022475"/>
    </source>
</evidence>
<evidence type="ECO:0000313" key="15">
    <source>
        <dbReference type="Proteomes" id="UP000325849"/>
    </source>
</evidence>
<dbReference type="GO" id="GO:0042597">
    <property type="term" value="C:periplasmic space"/>
    <property type="evidence" value="ECO:0007669"/>
    <property type="project" value="InterPro"/>
</dbReference>
<accession>A0A5N8VTP8</accession>
<evidence type="ECO:0000256" key="11">
    <source>
        <dbReference type="SAM" id="SignalP"/>
    </source>
</evidence>
<feature type="domain" description="CopC" evidence="12">
    <location>
        <begin position="28"/>
        <end position="123"/>
    </location>
</feature>
<dbReference type="GO" id="GO:0005886">
    <property type="term" value="C:plasma membrane"/>
    <property type="evidence" value="ECO:0007669"/>
    <property type="project" value="UniProtKB-SubCell"/>
</dbReference>
<feature type="transmembrane region" description="Helical" evidence="10">
    <location>
        <begin position="260"/>
        <end position="278"/>
    </location>
</feature>
<organism evidence="14 15">
    <name type="scientific">Streptomyces adustus</name>
    <dbReference type="NCBI Taxonomy" id="1609272"/>
    <lineage>
        <taxon>Bacteria</taxon>
        <taxon>Bacillati</taxon>
        <taxon>Actinomycetota</taxon>
        <taxon>Actinomycetes</taxon>
        <taxon>Kitasatosporales</taxon>
        <taxon>Streptomycetaceae</taxon>
        <taxon>Streptomyces</taxon>
    </lineage>
</organism>
<dbReference type="InterPro" id="IPR007348">
    <property type="entry name" value="CopC_dom"/>
</dbReference>
<dbReference type="Proteomes" id="UP000325849">
    <property type="component" value="Unassembled WGS sequence"/>
</dbReference>
<evidence type="ECO:0000256" key="4">
    <source>
        <dbReference type="ARBA" id="ARBA00022723"/>
    </source>
</evidence>
<keyword evidence="3 10" id="KW-0812">Transmembrane</keyword>
<dbReference type="GO" id="GO:0046688">
    <property type="term" value="P:response to copper ion"/>
    <property type="evidence" value="ECO:0007669"/>
    <property type="project" value="InterPro"/>
</dbReference>
<evidence type="ECO:0000256" key="1">
    <source>
        <dbReference type="ARBA" id="ARBA00004651"/>
    </source>
</evidence>
<proteinExistence type="predicted"/>
<feature type="transmembrane region" description="Helical" evidence="10">
    <location>
        <begin position="185"/>
        <end position="207"/>
    </location>
</feature>
<keyword evidence="15" id="KW-1185">Reference proteome</keyword>
<dbReference type="GO" id="GO:0005507">
    <property type="term" value="F:copper ion binding"/>
    <property type="evidence" value="ECO:0007669"/>
    <property type="project" value="InterPro"/>
</dbReference>
<dbReference type="SUPFAM" id="SSF81296">
    <property type="entry name" value="E set domains"/>
    <property type="match status" value="1"/>
</dbReference>
<feature type="compositionally biased region" description="Low complexity" evidence="9">
    <location>
        <begin position="408"/>
        <end position="418"/>
    </location>
</feature>
<dbReference type="GO" id="GO:0006825">
    <property type="term" value="P:copper ion transport"/>
    <property type="evidence" value="ECO:0007669"/>
    <property type="project" value="InterPro"/>
</dbReference>
<feature type="transmembrane region" description="Helical" evidence="10">
    <location>
        <begin position="153"/>
        <end position="173"/>
    </location>
</feature>
<protein>
    <recommendedName>
        <fullName evidence="16">Copper resistance protein CopC</fullName>
    </recommendedName>
</protein>
<gene>
    <name evidence="14" type="ORF">FNH09_44660</name>
</gene>
<keyword evidence="8 10" id="KW-0472">Membrane</keyword>
<feature type="domain" description="Copper resistance protein D" evidence="13">
    <location>
        <begin position="329"/>
        <end position="455"/>
    </location>
</feature>
<evidence type="ECO:0000256" key="9">
    <source>
        <dbReference type="SAM" id="MobiDB-lite"/>
    </source>
</evidence>
<evidence type="ECO:0000313" key="14">
    <source>
        <dbReference type="EMBL" id="MPY38056.1"/>
    </source>
</evidence>
<feature type="signal peptide" evidence="11">
    <location>
        <begin position="1"/>
        <end position="22"/>
    </location>
</feature>
<feature type="transmembrane region" description="Helical" evidence="10">
    <location>
        <begin position="298"/>
        <end position="318"/>
    </location>
</feature>
<dbReference type="EMBL" id="VJZD01000412">
    <property type="protein sequence ID" value="MPY38056.1"/>
    <property type="molecule type" value="Genomic_DNA"/>
</dbReference>
<evidence type="ECO:0000256" key="10">
    <source>
        <dbReference type="SAM" id="Phobius"/>
    </source>
</evidence>
<dbReference type="InterPro" id="IPR014756">
    <property type="entry name" value="Ig_E-set"/>
</dbReference>
<dbReference type="Pfam" id="PF05425">
    <property type="entry name" value="CopD"/>
    <property type="match status" value="1"/>
</dbReference>
<feature type="region of interest" description="Disordered" evidence="9">
    <location>
        <begin position="396"/>
        <end position="418"/>
    </location>
</feature>
<evidence type="ECO:0000256" key="8">
    <source>
        <dbReference type="ARBA" id="ARBA00023136"/>
    </source>
</evidence>
<evidence type="ECO:0008006" key="16">
    <source>
        <dbReference type="Google" id="ProtNLM"/>
    </source>
</evidence>
<feature type="transmembrane region" description="Helical" evidence="10">
    <location>
        <begin position="330"/>
        <end position="348"/>
    </location>
</feature>
<keyword evidence="2" id="KW-1003">Cell membrane</keyword>
<keyword evidence="4" id="KW-0479">Metal-binding</keyword>
<dbReference type="PANTHER" id="PTHR34820:SF4">
    <property type="entry name" value="INNER MEMBRANE PROTEIN YEBZ"/>
    <property type="match status" value="1"/>
</dbReference>
<evidence type="ECO:0000256" key="6">
    <source>
        <dbReference type="ARBA" id="ARBA00022989"/>
    </source>
</evidence>
<reference evidence="14 15" key="1">
    <citation type="submission" date="2019-07" db="EMBL/GenBank/DDBJ databases">
        <title>New species of Amycolatopsis and Streptomyces.</title>
        <authorList>
            <person name="Duangmal K."/>
            <person name="Teo W.F.A."/>
            <person name="Lipun K."/>
        </authorList>
    </citation>
    <scope>NUCLEOTIDE SEQUENCE [LARGE SCALE GENOMIC DNA]</scope>
    <source>
        <strain evidence="14 15">NBRC 109810</strain>
    </source>
</reference>
<evidence type="ECO:0000256" key="5">
    <source>
        <dbReference type="ARBA" id="ARBA00022729"/>
    </source>
</evidence>
<sequence length="458" mass="47104">MRRIVTMLCLVLCALGLQTVTAGPAAAHTGLLSSEPAAGQVLPDLPPKIALTFRQPVTAGADAIRVFDDHMRRMDLGGHPDDRRRTTLRTALPGSLRAGTYTVAWQVTSADGHPVAGTYRFSIGTTTHVVGVVPPLAGANAAWAGRLLGAARGIGYAGLALGPGVLLVALWLWPAGLRERRTRALVWGGLGLLAAGTLAVLTVHTVWADGRPLAEAWSGAHAHPYAATADLAYAVRFYALLALGAATAVVTASAGRDRPVRPLVLATTAAVTVLWGTWPLTGHAVDGRYAPLAMAADLVHLAAMTLWLGGLALVAAVLSRPAHLGELDAVLPRFSRLAFTAVVALVVTGTGRAWQEVGSAGHLLDTGYGRLLLVKSAGVAAVVALGGVARRWVHRHTGRPAPLPPPTAGAAGTTLTRTAPAPPALPDAALVRTLRRGLLAELLVAAAVLGITAALVTA</sequence>
<keyword evidence="6 10" id="KW-1133">Transmembrane helix</keyword>
<dbReference type="InterPro" id="IPR032694">
    <property type="entry name" value="CopC/D"/>
</dbReference>
<dbReference type="RefSeq" id="WP_152895588.1">
    <property type="nucleotide sequence ID" value="NZ_VJZD01000412.1"/>
</dbReference>
<feature type="non-terminal residue" evidence="14">
    <location>
        <position position="458"/>
    </location>
</feature>
<evidence type="ECO:0000259" key="12">
    <source>
        <dbReference type="Pfam" id="PF04234"/>
    </source>
</evidence>